<dbReference type="InterPro" id="IPR011042">
    <property type="entry name" value="6-blade_b-propeller_TolB-like"/>
</dbReference>
<accession>A0ABQ5N8F2</accession>
<sequence>MKHIKKIIVWIMLSLFIQLSGLLYLDKFYFVNETSFKEKKVDVAAKKKVSKIDIKIPDKATNITTSYDGKYLAYFVGETLKVLNTDNGEEKNVQLEDAAKVSYYKWLPDVNSIIIAEKYTSNKGNYLMLTNYDVAKNKKKDIKDERNGESGHIYLPDKKSEVEDIELSTLTNIIYVKIGNNGGKNALYSINVMGQMEKKRINSYVTGNFVIFPHEDKLAYDDLTYHKVYVTGVQGAINIKGVTRPTAIAVDSDDRLYIGQTEGEKIKKIFFGTIKEGTDNWKSIDLKVPAERKDIYVSEDGKVYANDNLRGVVTDLGTGMETSYKGEFLQMYNGGIASKTDNIVYKTPLK</sequence>
<feature type="transmembrane region" description="Helical" evidence="1">
    <location>
        <begin position="7"/>
        <end position="25"/>
    </location>
</feature>
<dbReference type="EMBL" id="BRXR01000001">
    <property type="protein sequence ID" value="GLC31474.1"/>
    <property type="molecule type" value="Genomic_DNA"/>
</dbReference>
<dbReference type="RefSeq" id="WP_264850780.1">
    <property type="nucleotide sequence ID" value="NZ_BRXR01000001.1"/>
</dbReference>
<gene>
    <name evidence="2" type="ORF">bsdE14_28840</name>
</gene>
<evidence type="ECO:0000313" key="2">
    <source>
        <dbReference type="EMBL" id="GLC31474.1"/>
    </source>
</evidence>
<evidence type="ECO:0000256" key="1">
    <source>
        <dbReference type="SAM" id="Phobius"/>
    </source>
</evidence>
<protein>
    <submittedName>
        <fullName evidence="2">Uncharacterized protein</fullName>
    </submittedName>
</protein>
<dbReference type="Gene3D" id="2.120.10.30">
    <property type="entry name" value="TolB, C-terminal domain"/>
    <property type="match status" value="1"/>
</dbReference>
<evidence type="ECO:0000313" key="3">
    <source>
        <dbReference type="Proteomes" id="UP001208567"/>
    </source>
</evidence>
<reference evidence="2 3" key="1">
    <citation type="journal article" date="2024" name="Int. J. Syst. Evol. Microbiol.">
        <title>Clostridium omnivorum sp. nov., isolated from anoxic soil under the treatment of reductive soil disinfestation.</title>
        <authorList>
            <person name="Ueki A."/>
            <person name="Tonouchi A."/>
            <person name="Kaku N."/>
            <person name="Honma S."/>
            <person name="Ueki K."/>
        </authorList>
    </citation>
    <scope>NUCLEOTIDE SEQUENCE [LARGE SCALE GENOMIC DNA]</scope>
    <source>
        <strain evidence="2 3">E14</strain>
    </source>
</reference>
<name>A0ABQ5N8F2_9CLOT</name>
<dbReference type="SUPFAM" id="SSF82171">
    <property type="entry name" value="DPP6 N-terminal domain-like"/>
    <property type="match status" value="1"/>
</dbReference>
<keyword evidence="3" id="KW-1185">Reference proteome</keyword>
<proteinExistence type="predicted"/>
<keyword evidence="1" id="KW-0812">Transmembrane</keyword>
<keyword evidence="1" id="KW-1133">Transmembrane helix</keyword>
<keyword evidence="1" id="KW-0472">Membrane</keyword>
<organism evidence="2 3">
    <name type="scientific">Clostridium omnivorum</name>
    <dbReference type="NCBI Taxonomy" id="1604902"/>
    <lineage>
        <taxon>Bacteria</taxon>
        <taxon>Bacillati</taxon>
        <taxon>Bacillota</taxon>
        <taxon>Clostridia</taxon>
        <taxon>Eubacteriales</taxon>
        <taxon>Clostridiaceae</taxon>
        <taxon>Clostridium</taxon>
    </lineage>
</organism>
<dbReference type="Proteomes" id="UP001208567">
    <property type="component" value="Unassembled WGS sequence"/>
</dbReference>
<comment type="caution">
    <text evidence="2">The sequence shown here is derived from an EMBL/GenBank/DDBJ whole genome shotgun (WGS) entry which is preliminary data.</text>
</comment>